<evidence type="ECO:0000313" key="2">
    <source>
        <dbReference type="Proteomes" id="UP001060085"/>
    </source>
</evidence>
<name>A0ACB9ZW63_CATRO</name>
<sequence length="373" mass="43028">MKKSQFQFTSKYPSSALLGPFSKLLINHVIFPHRKLSFRIIDTSGGINGISIWCQHKPGPRNCKKCCPRDKADNYKEAILAYAIIFQVENNEFLISLGKDETGGGRWKPENEVAPWNNFEMIWNRKRRKRSKMKPQVALLYASSRSMKIATTSYHRIFSSRMFEGVYWLAIERHGKTIQSLSAYGRDFTRNSAAVQSSQTYKKDCLSSFELLRNKDATVHSRERKKMFVKDLEMKSRYHEADCSILEWMTVDAPVTHYKLPCIQIIRPLVLPRSSRSLLCSCWAHKDATQVVNLQRQQVHSRLVACDYLEANIDLMDTLIIGCGRVYDQLGEEEKKNEETVRNTGSNMISNTVTAERVTDHLWTFLSFTSLGY</sequence>
<proteinExistence type="predicted"/>
<protein>
    <submittedName>
        <fullName evidence="1">Uncharacterized protein</fullName>
    </submittedName>
</protein>
<dbReference type="Proteomes" id="UP001060085">
    <property type="component" value="Linkage Group LG07"/>
</dbReference>
<gene>
    <name evidence="1" type="ORF">M9H77_29407</name>
</gene>
<dbReference type="EMBL" id="CM044707">
    <property type="protein sequence ID" value="KAI5652220.1"/>
    <property type="molecule type" value="Genomic_DNA"/>
</dbReference>
<keyword evidence="2" id="KW-1185">Reference proteome</keyword>
<reference evidence="2" key="1">
    <citation type="journal article" date="2023" name="Nat. Plants">
        <title>Single-cell RNA sequencing provides a high-resolution roadmap for understanding the multicellular compartmentation of specialized metabolism.</title>
        <authorList>
            <person name="Sun S."/>
            <person name="Shen X."/>
            <person name="Li Y."/>
            <person name="Li Y."/>
            <person name="Wang S."/>
            <person name="Li R."/>
            <person name="Zhang H."/>
            <person name="Shen G."/>
            <person name="Guo B."/>
            <person name="Wei J."/>
            <person name="Xu J."/>
            <person name="St-Pierre B."/>
            <person name="Chen S."/>
            <person name="Sun C."/>
        </authorList>
    </citation>
    <scope>NUCLEOTIDE SEQUENCE [LARGE SCALE GENOMIC DNA]</scope>
</reference>
<comment type="caution">
    <text evidence="1">The sequence shown here is derived from an EMBL/GenBank/DDBJ whole genome shotgun (WGS) entry which is preliminary data.</text>
</comment>
<accession>A0ACB9ZW63</accession>
<organism evidence="1 2">
    <name type="scientific">Catharanthus roseus</name>
    <name type="common">Madagascar periwinkle</name>
    <name type="synonym">Vinca rosea</name>
    <dbReference type="NCBI Taxonomy" id="4058"/>
    <lineage>
        <taxon>Eukaryota</taxon>
        <taxon>Viridiplantae</taxon>
        <taxon>Streptophyta</taxon>
        <taxon>Embryophyta</taxon>
        <taxon>Tracheophyta</taxon>
        <taxon>Spermatophyta</taxon>
        <taxon>Magnoliopsida</taxon>
        <taxon>eudicotyledons</taxon>
        <taxon>Gunneridae</taxon>
        <taxon>Pentapetalae</taxon>
        <taxon>asterids</taxon>
        <taxon>lamiids</taxon>
        <taxon>Gentianales</taxon>
        <taxon>Apocynaceae</taxon>
        <taxon>Rauvolfioideae</taxon>
        <taxon>Vinceae</taxon>
        <taxon>Catharanthinae</taxon>
        <taxon>Catharanthus</taxon>
    </lineage>
</organism>
<evidence type="ECO:0000313" key="1">
    <source>
        <dbReference type="EMBL" id="KAI5652220.1"/>
    </source>
</evidence>